<dbReference type="InterPro" id="IPR031066">
    <property type="entry name" value="bHLH_ALC-like_plant"/>
</dbReference>
<dbReference type="GO" id="GO:0046983">
    <property type="term" value="F:protein dimerization activity"/>
    <property type="evidence" value="ECO:0007669"/>
    <property type="project" value="InterPro"/>
</dbReference>
<feature type="compositionally biased region" description="Basic and acidic residues" evidence="6">
    <location>
        <begin position="314"/>
        <end position="324"/>
    </location>
</feature>
<dbReference type="CDD" id="cd11445">
    <property type="entry name" value="bHLH_AtPIF_like"/>
    <property type="match status" value="2"/>
</dbReference>
<dbReference type="GO" id="GO:0005634">
    <property type="term" value="C:nucleus"/>
    <property type="evidence" value="ECO:0007669"/>
    <property type="project" value="UniProtKB-SubCell"/>
</dbReference>
<protein>
    <recommendedName>
        <fullName evidence="7">BHLH domain-containing protein</fullName>
    </recommendedName>
</protein>
<evidence type="ECO:0000256" key="5">
    <source>
        <dbReference type="ARBA" id="ARBA00023242"/>
    </source>
</evidence>
<comment type="subcellular location">
    <subcellularLocation>
        <location evidence="1">Nucleus</location>
    </subcellularLocation>
</comment>
<dbReference type="PANTHER" id="PTHR45855">
    <property type="entry name" value="TRANSCRIPTION FACTOR PIF1-RELATED"/>
    <property type="match status" value="1"/>
</dbReference>
<evidence type="ECO:0000256" key="4">
    <source>
        <dbReference type="ARBA" id="ARBA00023163"/>
    </source>
</evidence>
<evidence type="ECO:0000259" key="7">
    <source>
        <dbReference type="PROSITE" id="PS50888"/>
    </source>
</evidence>
<dbReference type="InterPro" id="IPR036638">
    <property type="entry name" value="HLH_DNA-bd_sf"/>
</dbReference>
<dbReference type="EMBL" id="LR759084">
    <property type="protein sequence ID" value="CAA8403302.1"/>
    <property type="molecule type" value="Genomic_DNA"/>
</dbReference>
<dbReference type="InterPro" id="IPR011598">
    <property type="entry name" value="bHLH_dom"/>
</dbReference>
<dbReference type="InterPro" id="IPR047265">
    <property type="entry name" value="PIF1-like_bHLH"/>
</dbReference>
<dbReference type="FunFam" id="4.10.280.10:FF:000004">
    <property type="entry name" value="Basic helix-loop-helix transcription factor"/>
    <property type="match status" value="2"/>
</dbReference>
<feature type="region of interest" description="Disordered" evidence="6">
    <location>
        <begin position="37"/>
        <end position="84"/>
    </location>
</feature>
<feature type="compositionally biased region" description="Basic and acidic residues" evidence="6">
    <location>
        <begin position="825"/>
        <end position="841"/>
    </location>
</feature>
<feature type="region of interest" description="Disordered" evidence="6">
    <location>
        <begin position="304"/>
        <end position="324"/>
    </location>
</feature>
<dbReference type="Pfam" id="PF00010">
    <property type="entry name" value="HLH"/>
    <property type="match status" value="2"/>
</dbReference>
<gene>
    <name evidence="8" type="primary">BolbHLH114</name>
</gene>
<feature type="region of interest" description="Disordered" evidence="6">
    <location>
        <begin position="775"/>
        <end position="841"/>
    </location>
</feature>
<keyword evidence="4" id="KW-0804">Transcription</keyword>
<feature type="region of interest" description="Disordered" evidence="6">
    <location>
        <begin position="252"/>
        <end position="275"/>
    </location>
</feature>
<dbReference type="AlphaFoldDB" id="A0A679K844"/>
<accession>A0A679K844</accession>
<feature type="domain" description="BHLH" evidence="7">
    <location>
        <begin position="314"/>
        <end position="363"/>
    </location>
</feature>
<evidence type="ECO:0000256" key="3">
    <source>
        <dbReference type="ARBA" id="ARBA00023125"/>
    </source>
</evidence>
<sequence length="994" mass="109536">MEKMLAGRKGVMENFGSRILRGEDDIVELLWKSGQVVESSQTQRPPVPPPILRGSGSGGGGGEEGDPLPPPPPLHSHQQQPSDDQNLFIGEDEMASWLLHHPLREEDQFHSHLFYSGVVSAVPSTQPQASASLTPPQPPAASTVYTPTAAERPMGQVMAEGRAESFFNFWRLRGNIHTGGRVETAAAQWVKDSTQVGSSATPSSSAATATSGVLQAFAVQSLGQRVDTVCEIAGPSSSVVSKTETELFLIETEADDDERKREEREEPSDDAEVSQCSEVHVSHFDRVQSQSNCLVALQETGEEARGSTSRKRSRAAEMHNISERRRREKINEKLKALQELIPRCNKTDKASMLEDAIEYVKSLQMQIQMMSMRGGGMMPMMYTPNMQRFMPSSAMGMMGMNRPPFIPFPGMALPRPAHMEGLGPPYPPPRYPFPNVQAFDPNQPQFPGYMNPYSQFVGLQQMQQPPPPTQLQITLLLAINILFLLDLLTEDNKFQVARKMKDEEGFYYPHNPDFRSRAYPMHPHLNHLSSDLRRGTLEFAGTPAWNHTLLLLLTMGEDDIVELLWKSGQVVESSQTQRPPVPPPILRGSGSGGGGGEESDPLPPPPPLHSHQQQPSDDQNLFIGEDEMASWLLHHPLREEDDFHSHLFYSDVVSAVPSTQPQASVSLAPPLPPAAGSAIHTPTAAERPMGQVIAERRAENFLNFSRLRENIHTSGGVEVAAAAPWVPVVVRDLTQVGSSATPSSLAPESCLTPATVTGGVAQTFAVPRAVETVCEIGGPSSSGVPKTETEPATDERKRKEREEAAEDTEETGEEARGSTSRKRSRAAEKHNISERRRREKINEKMKALQELIPRCNKTDKASMLEDAIEYVKSLQMQIQMMSTGMTMMYTPNMPRFMAPSAMGMMGVNRPPFITFPGTAFPRPPAHMVGLDPSYPAPPYPIPNTQAFDPSRVQQSDPVQNQPQFPGYLNPYSQFVGLPQMQHPPPPLQVINTFQ</sequence>
<dbReference type="SMART" id="SM00353">
    <property type="entry name" value="HLH"/>
    <property type="match status" value="2"/>
</dbReference>
<feature type="region of interest" description="Disordered" evidence="6">
    <location>
        <begin position="572"/>
        <end position="618"/>
    </location>
</feature>
<keyword evidence="3" id="KW-0238">DNA-binding</keyword>
<dbReference type="EMBL" id="LR758125">
    <property type="protein sequence ID" value="CAA8391730.1"/>
    <property type="molecule type" value="Genomic_DNA"/>
</dbReference>
<dbReference type="PANTHER" id="PTHR45855:SF21">
    <property type="entry name" value="TRANSCRIPTION FACTOR BHLH119-RELATED"/>
    <property type="match status" value="1"/>
</dbReference>
<dbReference type="PROSITE" id="PS50888">
    <property type="entry name" value="BHLH"/>
    <property type="match status" value="2"/>
</dbReference>
<keyword evidence="5" id="KW-0539">Nucleus</keyword>
<keyword evidence="2" id="KW-0805">Transcription regulation</keyword>
<dbReference type="GO" id="GO:0003677">
    <property type="term" value="F:DNA binding"/>
    <property type="evidence" value="ECO:0007669"/>
    <property type="project" value="UniProtKB-KW"/>
</dbReference>
<feature type="compositionally biased region" description="Basic and acidic residues" evidence="6">
    <location>
        <begin position="787"/>
        <end position="802"/>
    </location>
</feature>
<dbReference type="InterPro" id="IPR043502">
    <property type="entry name" value="DNA/RNA_pol_sf"/>
</dbReference>
<feature type="domain" description="BHLH" evidence="7">
    <location>
        <begin position="825"/>
        <end position="874"/>
    </location>
</feature>
<evidence type="ECO:0000256" key="6">
    <source>
        <dbReference type="SAM" id="MobiDB-lite"/>
    </source>
</evidence>
<reference evidence="8" key="1">
    <citation type="submission" date="2020-01" db="EMBL/GenBank/DDBJ databases">
        <authorList>
            <consortium name="Zhejiang university"/>
        </authorList>
    </citation>
    <scope>NUCLEOTIDE SEQUENCE</scope>
</reference>
<dbReference type="SUPFAM" id="SSF47459">
    <property type="entry name" value="HLH, helix-loop-helix DNA-binding domain"/>
    <property type="match status" value="2"/>
</dbReference>
<evidence type="ECO:0000256" key="2">
    <source>
        <dbReference type="ARBA" id="ARBA00023015"/>
    </source>
</evidence>
<name>A0A679K844_BRAOL</name>
<dbReference type="EMBL" id="LR756902">
    <property type="protein sequence ID" value="CAA8287131.1"/>
    <property type="molecule type" value="Genomic_DNA"/>
</dbReference>
<dbReference type="SUPFAM" id="SSF56672">
    <property type="entry name" value="DNA/RNA polymerases"/>
    <property type="match status" value="1"/>
</dbReference>
<evidence type="ECO:0000256" key="1">
    <source>
        <dbReference type="ARBA" id="ARBA00004123"/>
    </source>
</evidence>
<evidence type="ECO:0000313" key="8">
    <source>
        <dbReference type="EMBL" id="CAA8287131.1"/>
    </source>
</evidence>
<feature type="compositionally biased region" description="Acidic residues" evidence="6">
    <location>
        <begin position="803"/>
        <end position="812"/>
    </location>
</feature>
<organism evidence="8">
    <name type="scientific">Brassica oleracea</name>
    <name type="common">Wild cabbage</name>
    <dbReference type="NCBI Taxonomy" id="3712"/>
    <lineage>
        <taxon>Eukaryota</taxon>
        <taxon>Viridiplantae</taxon>
        <taxon>Streptophyta</taxon>
        <taxon>Embryophyta</taxon>
        <taxon>Tracheophyta</taxon>
        <taxon>Spermatophyta</taxon>
        <taxon>Magnoliopsida</taxon>
        <taxon>eudicotyledons</taxon>
        <taxon>Gunneridae</taxon>
        <taxon>Pentapetalae</taxon>
        <taxon>rosids</taxon>
        <taxon>malvids</taxon>
        <taxon>Brassicales</taxon>
        <taxon>Brassicaceae</taxon>
        <taxon>Brassiceae</taxon>
        <taxon>Brassica</taxon>
    </lineage>
</organism>
<proteinExistence type="predicted"/>
<dbReference type="Gene3D" id="4.10.280.10">
    <property type="entry name" value="Helix-loop-helix DNA-binding domain"/>
    <property type="match status" value="2"/>
</dbReference>